<gene>
    <name evidence="8" type="ORF">M427DRAFT_132429</name>
</gene>
<accession>A0A139AQ98</accession>
<evidence type="ECO:0000256" key="3">
    <source>
        <dbReference type="ARBA" id="ARBA00022692"/>
    </source>
</evidence>
<feature type="transmembrane region" description="Helical" evidence="6">
    <location>
        <begin position="274"/>
        <end position="293"/>
    </location>
</feature>
<sequence>MGVSNGLPDVFSRKQKLAITAVLVYASFLPMLETFIYVPAIPAIQEQLQTTNYFMGLTITVYLIANGVAPVIWASASDAYGRRPVYLATSLVCLIASILLVFTSNVEMLIALRLLQGAGSCAALSVAAGTVHDIYPMEERGRALSTIQIGLIVGGVSGPILGGTLTYNFGWRSIFILLAVFSLVLLGLFYFLVPETLRPPNVTSDDPSSKLSHWRLLRKETVDVLKRFTSLRYPFIALAAFSGVVQYLATGAWSNQAIRDMEDIYNFNEQSAGFFVLVLAFWNIVGSIIAGVVSDRAVVQSKDRHGKARPEVRLTAPIFAGLFATAGFLVTGWGFEFRWHYATPVVLGFSFSGFGLALNGPIMTYVVDLYPNHPAAMYAVLDVTRYVFGSPGPVIATATVQRWGTGAQYTLWCPLFLIASVGSTWIRTQGYTYRIMQREWKEGSSDPILVENGEPGVENST</sequence>
<feature type="domain" description="Major facilitator superfamily (MFS) profile" evidence="7">
    <location>
        <begin position="19"/>
        <end position="431"/>
    </location>
</feature>
<proteinExistence type="predicted"/>
<evidence type="ECO:0000256" key="4">
    <source>
        <dbReference type="ARBA" id="ARBA00022989"/>
    </source>
</evidence>
<dbReference type="STRING" id="1344416.A0A139AQ98"/>
<feature type="transmembrane region" description="Helical" evidence="6">
    <location>
        <begin position="314"/>
        <end position="335"/>
    </location>
</feature>
<name>A0A139AQ98_GONPJ</name>
<reference evidence="8 9" key="1">
    <citation type="journal article" date="2015" name="Genome Biol. Evol.">
        <title>Phylogenomic analyses indicate that early fungi evolved digesting cell walls of algal ancestors of land plants.</title>
        <authorList>
            <person name="Chang Y."/>
            <person name="Wang S."/>
            <person name="Sekimoto S."/>
            <person name="Aerts A.L."/>
            <person name="Choi C."/>
            <person name="Clum A."/>
            <person name="LaButti K.M."/>
            <person name="Lindquist E.A."/>
            <person name="Yee Ngan C."/>
            <person name="Ohm R.A."/>
            <person name="Salamov A.A."/>
            <person name="Grigoriev I.V."/>
            <person name="Spatafora J.W."/>
            <person name="Berbee M.L."/>
        </authorList>
    </citation>
    <scope>NUCLEOTIDE SEQUENCE [LARGE SCALE GENOMIC DNA]</scope>
    <source>
        <strain evidence="8 9">JEL478</strain>
    </source>
</reference>
<evidence type="ECO:0000313" key="8">
    <source>
        <dbReference type="EMBL" id="KXS18919.1"/>
    </source>
</evidence>
<comment type="subcellular location">
    <subcellularLocation>
        <location evidence="1">Membrane</location>
        <topology evidence="1">Multi-pass membrane protein</topology>
    </subcellularLocation>
</comment>
<dbReference type="Proteomes" id="UP000070544">
    <property type="component" value="Unassembled WGS sequence"/>
</dbReference>
<dbReference type="InterPro" id="IPR011701">
    <property type="entry name" value="MFS"/>
</dbReference>
<evidence type="ECO:0000259" key="7">
    <source>
        <dbReference type="PROSITE" id="PS50850"/>
    </source>
</evidence>
<keyword evidence="5 6" id="KW-0472">Membrane</keyword>
<feature type="transmembrane region" description="Helical" evidence="6">
    <location>
        <begin position="235"/>
        <end position="254"/>
    </location>
</feature>
<keyword evidence="4 6" id="KW-1133">Transmembrane helix</keyword>
<feature type="transmembrane region" description="Helical" evidence="6">
    <location>
        <begin position="341"/>
        <end position="367"/>
    </location>
</feature>
<dbReference type="InterPro" id="IPR020846">
    <property type="entry name" value="MFS_dom"/>
</dbReference>
<keyword evidence="9" id="KW-1185">Reference proteome</keyword>
<evidence type="ECO:0000256" key="2">
    <source>
        <dbReference type="ARBA" id="ARBA00022448"/>
    </source>
</evidence>
<dbReference type="OrthoDB" id="3936150at2759"/>
<feature type="transmembrane region" description="Helical" evidence="6">
    <location>
        <begin position="143"/>
        <end position="162"/>
    </location>
</feature>
<dbReference type="GO" id="GO:0005886">
    <property type="term" value="C:plasma membrane"/>
    <property type="evidence" value="ECO:0007669"/>
    <property type="project" value="TreeGrafter"/>
</dbReference>
<feature type="transmembrane region" description="Helical" evidence="6">
    <location>
        <begin position="53"/>
        <end position="73"/>
    </location>
</feature>
<feature type="transmembrane region" description="Helical" evidence="6">
    <location>
        <begin position="85"/>
        <end position="104"/>
    </location>
</feature>
<evidence type="ECO:0000313" key="9">
    <source>
        <dbReference type="Proteomes" id="UP000070544"/>
    </source>
</evidence>
<dbReference type="PROSITE" id="PS50850">
    <property type="entry name" value="MFS"/>
    <property type="match status" value="1"/>
</dbReference>
<feature type="transmembrane region" description="Helical" evidence="6">
    <location>
        <begin position="110"/>
        <end position="131"/>
    </location>
</feature>
<organism evidence="8 9">
    <name type="scientific">Gonapodya prolifera (strain JEL478)</name>
    <name type="common">Monoblepharis prolifera</name>
    <dbReference type="NCBI Taxonomy" id="1344416"/>
    <lineage>
        <taxon>Eukaryota</taxon>
        <taxon>Fungi</taxon>
        <taxon>Fungi incertae sedis</taxon>
        <taxon>Chytridiomycota</taxon>
        <taxon>Chytridiomycota incertae sedis</taxon>
        <taxon>Monoblepharidomycetes</taxon>
        <taxon>Monoblepharidales</taxon>
        <taxon>Gonapodyaceae</taxon>
        <taxon>Gonapodya</taxon>
    </lineage>
</organism>
<dbReference type="InterPro" id="IPR036259">
    <property type="entry name" value="MFS_trans_sf"/>
</dbReference>
<dbReference type="EMBL" id="KQ965740">
    <property type="protein sequence ID" value="KXS18919.1"/>
    <property type="molecule type" value="Genomic_DNA"/>
</dbReference>
<protein>
    <submittedName>
        <fullName evidence="8">MFS general substrate transporter</fullName>
    </submittedName>
</protein>
<feature type="transmembrane region" description="Helical" evidence="6">
    <location>
        <begin position="17"/>
        <end position="41"/>
    </location>
</feature>
<feature type="transmembrane region" description="Helical" evidence="6">
    <location>
        <begin position="174"/>
        <end position="193"/>
    </location>
</feature>
<dbReference type="PANTHER" id="PTHR23502:SF132">
    <property type="entry name" value="POLYAMINE TRANSPORTER 2-RELATED"/>
    <property type="match status" value="1"/>
</dbReference>
<keyword evidence="3 6" id="KW-0812">Transmembrane</keyword>
<evidence type="ECO:0000256" key="1">
    <source>
        <dbReference type="ARBA" id="ARBA00004141"/>
    </source>
</evidence>
<dbReference type="Pfam" id="PF07690">
    <property type="entry name" value="MFS_1"/>
    <property type="match status" value="1"/>
</dbReference>
<evidence type="ECO:0000256" key="6">
    <source>
        <dbReference type="SAM" id="Phobius"/>
    </source>
</evidence>
<dbReference type="Gene3D" id="1.20.1250.20">
    <property type="entry name" value="MFS general substrate transporter like domains"/>
    <property type="match status" value="1"/>
</dbReference>
<dbReference type="PANTHER" id="PTHR23502">
    <property type="entry name" value="MAJOR FACILITATOR SUPERFAMILY"/>
    <property type="match status" value="1"/>
</dbReference>
<keyword evidence="2" id="KW-0813">Transport</keyword>
<dbReference type="AlphaFoldDB" id="A0A139AQ98"/>
<dbReference type="SUPFAM" id="SSF103473">
    <property type="entry name" value="MFS general substrate transporter"/>
    <property type="match status" value="1"/>
</dbReference>
<evidence type="ECO:0000256" key="5">
    <source>
        <dbReference type="ARBA" id="ARBA00023136"/>
    </source>
</evidence>
<dbReference type="GO" id="GO:0022857">
    <property type="term" value="F:transmembrane transporter activity"/>
    <property type="evidence" value="ECO:0007669"/>
    <property type="project" value="InterPro"/>
</dbReference>